<name>A0ABY1I4V4_9HYPH</name>
<evidence type="ECO:0000313" key="4">
    <source>
        <dbReference type="Proteomes" id="UP000184290"/>
    </source>
</evidence>
<proteinExistence type="inferred from homology"/>
<dbReference type="Gene3D" id="3.40.50.720">
    <property type="entry name" value="NAD(P)-binding Rossmann-like Domain"/>
    <property type="match status" value="1"/>
</dbReference>
<dbReference type="InterPro" id="IPR002347">
    <property type="entry name" value="SDR_fam"/>
</dbReference>
<dbReference type="InterPro" id="IPR020904">
    <property type="entry name" value="Sc_DH/Rdtase_CS"/>
</dbReference>
<dbReference type="SUPFAM" id="SSF51735">
    <property type="entry name" value="NAD(P)-binding Rossmann-fold domains"/>
    <property type="match status" value="1"/>
</dbReference>
<dbReference type="PRINTS" id="PR00080">
    <property type="entry name" value="SDRFAMILY"/>
</dbReference>
<dbReference type="PROSITE" id="PS00061">
    <property type="entry name" value="ADH_SHORT"/>
    <property type="match status" value="1"/>
</dbReference>
<dbReference type="Pfam" id="PF13561">
    <property type="entry name" value="adh_short_C2"/>
    <property type="match status" value="1"/>
</dbReference>
<dbReference type="InterPro" id="IPR036291">
    <property type="entry name" value="NAD(P)-bd_dom_sf"/>
</dbReference>
<evidence type="ECO:0000313" key="3">
    <source>
        <dbReference type="EMBL" id="SHI60445.1"/>
    </source>
</evidence>
<dbReference type="NCBIfam" id="NF005559">
    <property type="entry name" value="PRK07231.1"/>
    <property type="match status" value="1"/>
</dbReference>
<evidence type="ECO:0000256" key="1">
    <source>
        <dbReference type="ARBA" id="ARBA00006484"/>
    </source>
</evidence>
<reference evidence="3 4" key="1">
    <citation type="submission" date="2016-11" db="EMBL/GenBank/DDBJ databases">
        <authorList>
            <person name="Varghese N."/>
            <person name="Submissions S."/>
        </authorList>
    </citation>
    <scope>NUCLEOTIDE SEQUENCE [LARGE SCALE GENOMIC DNA]</scope>
    <source>
        <strain evidence="3 4">DSM 21988</strain>
    </source>
</reference>
<protein>
    <submittedName>
        <fullName evidence="3">3-oxoacyl-[acyl-carrier protein] reductase</fullName>
    </submittedName>
</protein>
<dbReference type="PANTHER" id="PTHR24321:SF15">
    <property type="entry name" value="OXIDOREDUCTASE UCPA"/>
    <property type="match status" value="1"/>
</dbReference>
<keyword evidence="2" id="KW-0560">Oxidoreductase</keyword>
<dbReference type="PRINTS" id="PR00081">
    <property type="entry name" value="GDHRDH"/>
</dbReference>
<accession>A0ABY1I4V4</accession>
<organism evidence="3 4">
    <name type="scientific">Aureimonas altamirensis DSM 21988</name>
    <dbReference type="NCBI Taxonomy" id="1121026"/>
    <lineage>
        <taxon>Bacteria</taxon>
        <taxon>Pseudomonadati</taxon>
        <taxon>Pseudomonadota</taxon>
        <taxon>Alphaproteobacteria</taxon>
        <taxon>Hyphomicrobiales</taxon>
        <taxon>Aurantimonadaceae</taxon>
        <taxon>Aureimonas</taxon>
    </lineage>
</organism>
<evidence type="ECO:0000256" key="2">
    <source>
        <dbReference type="ARBA" id="ARBA00023002"/>
    </source>
</evidence>
<dbReference type="Proteomes" id="UP000184290">
    <property type="component" value="Unassembled WGS sequence"/>
</dbReference>
<dbReference type="PANTHER" id="PTHR24321">
    <property type="entry name" value="DEHYDROGENASES, SHORT CHAIN"/>
    <property type="match status" value="1"/>
</dbReference>
<keyword evidence="4" id="KW-1185">Reference proteome</keyword>
<gene>
    <name evidence="3" type="ORF">SAMN02745911_0636</name>
</gene>
<sequence>MNRIDLQGRVAVVTGGARGLGAATARRFIDSGARVAIWDIDAAAIDEAVAMLGDGVEGRVVELTDDEAVREAAEALEREAGSLDILVNNAGITGGNGKTWELDPDVWRKVIEVNLVAPYLTSRAVVPGMVRRGYGRIVNIASIAGKEGNPNASHYSASKAGLIGLTKSLAKELAGSGVIVNAVTPAAARTPIFDQMSQEHIDYMLSKIPLARFLEPSEAAAMIAWLASEECSFSTGAVFDLSGGRAVY</sequence>
<dbReference type="EMBL" id="FQZC01000001">
    <property type="protein sequence ID" value="SHI60445.1"/>
    <property type="molecule type" value="Genomic_DNA"/>
</dbReference>
<comment type="similarity">
    <text evidence="1">Belongs to the short-chain dehydrogenases/reductases (SDR) family.</text>
</comment>
<comment type="caution">
    <text evidence="3">The sequence shown here is derived from an EMBL/GenBank/DDBJ whole genome shotgun (WGS) entry which is preliminary data.</text>
</comment>
<dbReference type="NCBIfam" id="NF009466">
    <property type="entry name" value="PRK12826.1-2"/>
    <property type="match status" value="1"/>
</dbReference>
<dbReference type="RefSeq" id="WP_060601127.1">
    <property type="nucleotide sequence ID" value="NZ_FQZC01000001.1"/>
</dbReference>